<dbReference type="InterPro" id="IPR001270">
    <property type="entry name" value="ClpA/B"/>
</dbReference>
<dbReference type="Pfam" id="PF17863">
    <property type="entry name" value="AAA_lid_2"/>
    <property type="match status" value="1"/>
</dbReference>
<dbReference type="PANTHER" id="PTHR42759">
    <property type="entry name" value="MOXR FAMILY PROTEIN"/>
    <property type="match status" value="1"/>
</dbReference>
<dbReference type="RefSeq" id="WP_122111788.1">
    <property type="nucleotide sequence ID" value="NZ_QOKZ01000002.1"/>
</dbReference>
<dbReference type="SMART" id="SM00382">
    <property type="entry name" value="AAA"/>
    <property type="match status" value="1"/>
</dbReference>
<evidence type="ECO:0000313" key="3">
    <source>
        <dbReference type="Proteomes" id="UP000273516"/>
    </source>
</evidence>
<dbReference type="Proteomes" id="UP000273516">
    <property type="component" value="Unassembled WGS sequence"/>
</dbReference>
<dbReference type="PIRSF" id="PIRSF002849">
    <property type="entry name" value="AAA_ATPase_chaperone_MoxR_prd"/>
    <property type="match status" value="1"/>
</dbReference>
<dbReference type="AlphaFoldDB" id="A0A3M0MG89"/>
<dbReference type="Pfam" id="PF07726">
    <property type="entry name" value="AAA_3"/>
    <property type="match status" value="1"/>
</dbReference>
<sequence>MSLNSADWLARMRDAEAQLNDIVLGQSHVIRLILLSVLARGHVLLAGDVGTGKTTLLRAVARVIGGPFTRIEGTIDLLPTDLIYDAHLDAEGRPRVEPGPVLSRGEELSVFFFNEINRARPQVHALLLRLMAERSLTAFRAEYRFPHLQVFADRNQIERDETFELPAAARDRFMMEIPVSLPVSREDHIALAFETRFHDVDNLIAGLTERILPFRELNALAHEIQATVHTSAALQHYVFALCEALREPQAAGLEIEDTDMSRLVRGGASPRGMQALVRAARAAAWAEGRDAVLPQDVRAVFQPVMAHRTFLGPAYEPRRDSLVPALIGAAFDRVPVPAE</sequence>
<dbReference type="EMBL" id="QOKZ01000002">
    <property type="protein sequence ID" value="RMC36619.1"/>
    <property type="molecule type" value="Genomic_DNA"/>
</dbReference>
<dbReference type="InterPro" id="IPR011703">
    <property type="entry name" value="ATPase_AAA-3"/>
</dbReference>
<comment type="caution">
    <text evidence="2">The sequence shown here is derived from an EMBL/GenBank/DDBJ whole genome shotgun (WGS) entry which is preliminary data.</text>
</comment>
<dbReference type="CDD" id="cd00009">
    <property type="entry name" value="AAA"/>
    <property type="match status" value="1"/>
</dbReference>
<reference evidence="2 3" key="1">
    <citation type="submission" date="2018-07" db="EMBL/GenBank/DDBJ databases">
        <authorList>
            <person name="Zhang Y."/>
            <person name="Wang L."/>
            <person name="Ma S."/>
        </authorList>
    </citation>
    <scope>NUCLEOTIDE SEQUENCE [LARGE SCALE GENOMIC DNA]</scope>
    <source>
        <strain evidence="2 3">4-2</strain>
    </source>
</reference>
<dbReference type="PRINTS" id="PR00300">
    <property type="entry name" value="CLPPROTEASEA"/>
</dbReference>
<dbReference type="InterPro" id="IPR050764">
    <property type="entry name" value="CbbQ/NirQ/NorQ/GpvN"/>
</dbReference>
<gene>
    <name evidence="2" type="ORF">C9E81_08235</name>
</gene>
<dbReference type="PANTHER" id="PTHR42759:SF1">
    <property type="entry name" value="MAGNESIUM-CHELATASE SUBUNIT CHLD"/>
    <property type="match status" value="1"/>
</dbReference>
<dbReference type="GO" id="GO:0016887">
    <property type="term" value="F:ATP hydrolysis activity"/>
    <property type="evidence" value="ECO:0007669"/>
    <property type="project" value="InterPro"/>
</dbReference>
<dbReference type="SUPFAM" id="SSF52540">
    <property type="entry name" value="P-loop containing nucleoside triphosphate hydrolases"/>
    <property type="match status" value="1"/>
</dbReference>
<dbReference type="InterPro" id="IPR003593">
    <property type="entry name" value="AAA+_ATPase"/>
</dbReference>
<evidence type="ECO:0000259" key="1">
    <source>
        <dbReference type="SMART" id="SM00382"/>
    </source>
</evidence>
<accession>A0A3M0MG89</accession>
<dbReference type="InterPro" id="IPR041628">
    <property type="entry name" value="ChlI/MoxR_AAA_lid"/>
</dbReference>
<proteinExistence type="predicted"/>
<keyword evidence="3" id="KW-1185">Reference proteome</keyword>
<dbReference type="InterPro" id="IPR027417">
    <property type="entry name" value="P-loop_NTPase"/>
</dbReference>
<name>A0A3M0MG89_9RHOB</name>
<feature type="domain" description="AAA+ ATPase" evidence="1">
    <location>
        <begin position="39"/>
        <end position="183"/>
    </location>
</feature>
<dbReference type="GO" id="GO:0005524">
    <property type="term" value="F:ATP binding"/>
    <property type="evidence" value="ECO:0007669"/>
    <property type="project" value="InterPro"/>
</dbReference>
<dbReference type="Gene3D" id="1.10.8.80">
    <property type="entry name" value="Magnesium chelatase subunit I, C-Terminal domain"/>
    <property type="match status" value="1"/>
</dbReference>
<dbReference type="OrthoDB" id="9808397at2"/>
<dbReference type="Gene3D" id="3.40.50.300">
    <property type="entry name" value="P-loop containing nucleotide triphosphate hydrolases"/>
    <property type="match status" value="1"/>
</dbReference>
<organism evidence="2 3">
    <name type="scientific">Paracoccus alkanivorans</name>
    <dbReference type="NCBI Taxonomy" id="2116655"/>
    <lineage>
        <taxon>Bacteria</taxon>
        <taxon>Pseudomonadati</taxon>
        <taxon>Pseudomonadota</taxon>
        <taxon>Alphaproteobacteria</taxon>
        <taxon>Rhodobacterales</taxon>
        <taxon>Paracoccaceae</taxon>
        <taxon>Paracoccus</taxon>
    </lineage>
</organism>
<evidence type="ECO:0000313" key="2">
    <source>
        <dbReference type="EMBL" id="RMC36619.1"/>
    </source>
</evidence>
<protein>
    <submittedName>
        <fullName evidence="2">MoxR family ATPase</fullName>
    </submittedName>
</protein>